<evidence type="ECO:0000259" key="4">
    <source>
        <dbReference type="PROSITE" id="PS50932"/>
    </source>
</evidence>
<reference evidence="5 6" key="1">
    <citation type="submission" date="2020-08" db="EMBL/GenBank/DDBJ databases">
        <title>Genomic Encyclopedia of Type Strains, Phase III (KMG-III): the genomes of soil and plant-associated and newly described type strains.</title>
        <authorList>
            <person name="Whitman W."/>
        </authorList>
    </citation>
    <scope>NUCLEOTIDE SEQUENCE [LARGE SCALE GENOMIC DNA]</scope>
    <source>
        <strain evidence="5 6">CECT 8571</strain>
    </source>
</reference>
<dbReference type="CDD" id="cd01392">
    <property type="entry name" value="HTH_LacI"/>
    <property type="match status" value="1"/>
</dbReference>
<dbReference type="Pfam" id="PF00356">
    <property type="entry name" value="LacI"/>
    <property type="match status" value="1"/>
</dbReference>
<dbReference type="InterPro" id="IPR028082">
    <property type="entry name" value="Peripla_BP_I"/>
</dbReference>
<dbReference type="GO" id="GO:0000976">
    <property type="term" value="F:transcription cis-regulatory region binding"/>
    <property type="evidence" value="ECO:0007669"/>
    <property type="project" value="TreeGrafter"/>
</dbReference>
<evidence type="ECO:0000256" key="1">
    <source>
        <dbReference type="ARBA" id="ARBA00023015"/>
    </source>
</evidence>
<evidence type="ECO:0000313" key="5">
    <source>
        <dbReference type="EMBL" id="MBB3168005.1"/>
    </source>
</evidence>
<keyword evidence="6" id="KW-1185">Reference proteome</keyword>
<dbReference type="AlphaFoldDB" id="A0A839URK1"/>
<sequence length="333" mass="36170">MAKATIDDVAALAGVSIKTVSRVVNREPNVRAATRDKVQQAIDKLGYHPSQSARSLASNRSFLIALLYDNPSASYVIDVQNGILAECKPAGYDLLIHPCDHTDGDLEQQVANLIRQSRVDGVVLTPPLSDNENLVRRLIGMHIPVVVIAPADDSLPCSSVMTNDEEAAFAMTTRLIEKGHQRIGYILGHPDHKAMANRYQGYRKALMYQGIPVDAKLVVQGLNSFESGYYAAEKLLLSNNPPSAIFASNDEMAAGAIKLAHKLGRKIPSEVAVAGFDDIPAAEQIWPGLTTVRQPIATMAQQAAQLLLLQLKSADTPVQYQRVKSSLIQRESV</sequence>
<evidence type="ECO:0000256" key="2">
    <source>
        <dbReference type="ARBA" id="ARBA00023125"/>
    </source>
</evidence>
<keyword evidence="3" id="KW-0804">Transcription</keyword>
<name>A0A839URK1_9GAMM</name>
<dbReference type="SUPFAM" id="SSF53822">
    <property type="entry name" value="Periplasmic binding protein-like I"/>
    <property type="match status" value="1"/>
</dbReference>
<protein>
    <submittedName>
        <fullName evidence="5">LacI family transcriptional regulator</fullName>
    </submittedName>
</protein>
<evidence type="ECO:0000313" key="6">
    <source>
        <dbReference type="Proteomes" id="UP000559987"/>
    </source>
</evidence>
<dbReference type="RefSeq" id="WP_183909339.1">
    <property type="nucleotide sequence ID" value="NZ_JACHXZ010000002.1"/>
</dbReference>
<dbReference type="PRINTS" id="PR00036">
    <property type="entry name" value="HTHLACI"/>
</dbReference>
<dbReference type="Pfam" id="PF13377">
    <property type="entry name" value="Peripla_BP_3"/>
    <property type="match status" value="1"/>
</dbReference>
<dbReference type="PROSITE" id="PS00356">
    <property type="entry name" value="HTH_LACI_1"/>
    <property type="match status" value="1"/>
</dbReference>
<feature type="domain" description="HTH lacI-type" evidence="4">
    <location>
        <begin position="4"/>
        <end position="58"/>
    </location>
</feature>
<proteinExistence type="predicted"/>
<keyword evidence="1" id="KW-0805">Transcription regulation</keyword>
<dbReference type="EMBL" id="JACHXZ010000002">
    <property type="protein sequence ID" value="MBB3168005.1"/>
    <property type="molecule type" value="Genomic_DNA"/>
</dbReference>
<dbReference type="Proteomes" id="UP000559987">
    <property type="component" value="Unassembled WGS sequence"/>
</dbReference>
<dbReference type="PROSITE" id="PS50932">
    <property type="entry name" value="HTH_LACI_2"/>
    <property type="match status" value="1"/>
</dbReference>
<comment type="caution">
    <text evidence="5">The sequence shown here is derived from an EMBL/GenBank/DDBJ whole genome shotgun (WGS) entry which is preliminary data.</text>
</comment>
<dbReference type="Gene3D" id="1.10.260.40">
    <property type="entry name" value="lambda repressor-like DNA-binding domains"/>
    <property type="match status" value="1"/>
</dbReference>
<dbReference type="InterPro" id="IPR010982">
    <property type="entry name" value="Lambda_DNA-bd_dom_sf"/>
</dbReference>
<dbReference type="InterPro" id="IPR000843">
    <property type="entry name" value="HTH_LacI"/>
</dbReference>
<organism evidence="5 6">
    <name type="scientific">Simiduia aestuariiviva</name>
    <dbReference type="NCBI Taxonomy" id="1510459"/>
    <lineage>
        <taxon>Bacteria</taxon>
        <taxon>Pseudomonadati</taxon>
        <taxon>Pseudomonadota</taxon>
        <taxon>Gammaproteobacteria</taxon>
        <taxon>Cellvibrionales</taxon>
        <taxon>Cellvibrionaceae</taxon>
        <taxon>Simiduia</taxon>
    </lineage>
</organism>
<dbReference type="SUPFAM" id="SSF47413">
    <property type="entry name" value="lambda repressor-like DNA-binding domains"/>
    <property type="match status" value="1"/>
</dbReference>
<dbReference type="SMART" id="SM00354">
    <property type="entry name" value="HTH_LACI"/>
    <property type="match status" value="1"/>
</dbReference>
<evidence type="ECO:0000256" key="3">
    <source>
        <dbReference type="ARBA" id="ARBA00023163"/>
    </source>
</evidence>
<accession>A0A839URK1</accession>
<gene>
    <name evidence="5" type="ORF">FHS30_001189</name>
</gene>
<dbReference type="PANTHER" id="PTHR30146:SF153">
    <property type="entry name" value="LACTOSE OPERON REPRESSOR"/>
    <property type="match status" value="1"/>
</dbReference>
<dbReference type="PANTHER" id="PTHR30146">
    <property type="entry name" value="LACI-RELATED TRANSCRIPTIONAL REPRESSOR"/>
    <property type="match status" value="1"/>
</dbReference>
<dbReference type="GO" id="GO:0003700">
    <property type="term" value="F:DNA-binding transcription factor activity"/>
    <property type="evidence" value="ECO:0007669"/>
    <property type="project" value="TreeGrafter"/>
</dbReference>
<dbReference type="InterPro" id="IPR046335">
    <property type="entry name" value="LacI/GalR-like_sensor"/>
</dbReference>
<dbReference type="CDD" id="cd01545">
    <property type="entry name" value="PBP1_SalR"/>
    <property type="match status" value="1"/>
</dbReference>
<keyword evidence="2" id="KW-0238">DNA-binding</keyword>
<dbReference type="Gene3D" id="3.40.50.2300">
    <property type="match status" value="2"/>
</dbReference>